<gene>
    <name evidence="2" type="ORF">QR680_014994</name>
</gene>
<dbReference type="AlphaFoldDB" id="A0AA39M568"/>
<organism evidence="2 3">
    <name type="scientific">Steinernema hermaphroditum</name>
    <dbReference type="NCBI Taxonomy" id="289476"/>
    <lineage>
        <taxon>Eukaryota</taxon>
        <taxon>Metazoa</taxon>
        <taxon>Ecdysozoa</taxon>
        <taxon>Nematoda</taxon>
        <taxon>Chromadorea</taxon>
        <taxon>Rhabditida</taxon>
        <taxon>Tylenchina</taxon>
        <taxon>Panagrolaimomorpha</taxon>
        <taxon>Strongyloidoidea</taxon>
        <taxon>Steinernematidae</taxon>
        <taxon>Steinernema</taxon>
    </lineage>
</organism>
<dbReference type="InterPro" id="IPR012877">
    <property type="entry name" value="Dhs-27"/>
</dbReference>
<dbReference type="Pfam" id="PF07914">
    <property type="entry name" value="DUF1679"/>
    <property type="match status" value="1"/>
</dbReference>
<protein>
    <recommendedName>
        <fullName evidence="1">CHK kinase-like domain-containing protein</fullName>
    </recommendedName>
</protein>
<evidence type="ECO:0000313" key="2">
    <source>
        <dbReference type="EMBL" id="KAK0420964.1"/>
    </source>
</evidence>
<proteinExistence type="predicted"/>
<dbReference type="SMART" id="SM00587">
    <property type="entry name" value="CHK"/>
    <property type="match status" value="1"/>
</dbReference>
<name>A0AA39M568_9BILA</name>
<evidence type="ECO:0000259" key="1">
    <source>
        <dbReference type="SMART" id="SM00587"/>
    </source>
</evidence>
<accession>A0AA39M568</accession>
<feature type="domain" description="CHK kinase-like" evidence="1">
    <location>
        <begin position="160"/>
        <end position="348"/>
    </location>
</feature>
<comment type="caution">
    <text evidence="2">The sequence shown here is derived from an EMBL/GenBank/DDBJ whole genome shotgun (WGS) entry which is preliminary data.</text>
</comment>
<dbReference type="Gene3D" id="3.90.1200.10">
    <property type="match status" value="1"/>
</dbReference>
<dbReference type="InterPro" id="IPR015897">
    <property type="entry name" value="CHK_kinase-like"/>
</dbReference>
<dbReference type="EMBL" id="JAUCMV010000002">
    <property type="protein sequence ID" value="KAK0420964.1"/>
    <property type="molecule type" value="Genomic_DNA"/>
</dbReference>
<dbReference type="PANTHER" id="PTHR23020:SF41">
    <property type="entry name" value="AMINOGLYCOSIDE PHOSPHOTRANSFERASE DOMAIN-CONTAINING PROTEIN"/>
    <property type="match status" value="1"/>
</dbReference>
<dbReference type="InterPro" id="IPR052961">
    <property type="entry name" value="Oxido-Kinase-like_Enzymes"/>
</dbReference>
<dbReference type="InterPro" id="IPR011009">
    <property type="entry name" value="Kinase-like_dom_sf"/>
</dbReference>
<evidence type="ECO:0000313" key="3">
    <source>
        <dbReference type="Proteomes" id="UP001175271"/>
    </source>
</evidence>
<sequence length="433" mass="49145">MVEVENGLSHVDRAEVESFKPSDTIGDSPFTVRWVLDNLTASDDRFNSLGGFSKVANVKARDISQGKGFISRVYKVDIEFENAQDYSVILKVPGVESIMEVMERTSVDNKNNPEIHDEHIAIAHNREVKFYDEFAPHVDIPLAKIYKTVEWVVGQQHGAILMESFFGRAETIPISTGANVQQLLNVAKHVGTIHAYLLSIPPETWMGKYSNKMFESFSKSDFFGPMFDILKKQKPGMFDAAIEFLGKYRMNKKFMLYLMCDVYKDAGLPLILTHGDLWTNNILWKKNADGSFSNDVEAIIDWQLFHEGCMTNDIARFMAICADGEIRREYEDDVLQCYYDRIVEEMEKYGNKVDFGMDQLKMAYKANFIVQAMMTMVMGPFLFPGLGGDTPEGSVKNAQVEKLFLRAHLAAEDGIEYLKEIPVDKITDDGESE</sequence>
<dbReference type="Proteomes" id="UP001175271">
    <property type="component" value="Unassembled WGS sequence"/>
</dbReference>
<keyword evidence="3" id="KW-1185">Reference proteome</keyword>
<dbReference type="SUPFAM" id="SSF56112">
    <property type="entry name" value="Protein kinase-like (PK-like)"/>
    <property type="match status" value="1"/>
</dbReference>
<reference evidence="2" key="1">
    <citation type="submission" date="2023-06" db="EMBL/GenBank/DDBJ databases">
        <title>Genomic analysis of the entomopathogenic nematode Steinernema hermaphroditum.</title>
        <authorList>
            <person name="Schwarz E.M."/>
            <person name="Heppert J.K."/>
            <person name="Baniya A."/>
            <person name="Schwartz H.T."/>
            <person name="Tan C.-H."/>
            <person name="Antoshechkin I."/>
            <person name="Sternberg P.W."/>
            <person name="Goodrich-Blair H."/>
            <person name="Dillman A.R."/>
        </authorList>
    </citation>
    <scope>NUCLEOTIDE SEQUENCE</scope>
    <source>
        <strain evidence="2">PS9179</strain>
        <tissue evidence="2">Whole animal</tissue>
    </source>
</reference>
<dbReference type="PANTHER" id="PTHR23020">
    <property type="entry name" value="UNCHARACTERIZED NUCLEAR HORMONE RECEPTOR-RELATED"/>
    <property type="match status" value="1"/>
</dbReference>